<comment type="caution">
    <text evidence="2">The sequence shown here is derived from an EMBL/GenBank/DDBJ whole genome shotgun (WGS) entry which is preliminary data.</text>
</comment>
<evidence type="ECO:0000256" key="1">
    <source>
        <dbReference type="SAM" id="SignalP"/>
    </source>
</evidence>
<accession>A0A2H0YTD0</accession>
<reference evidence="3" key="1">
    <citation type="submission" date="2017-09" db="EMBL/GenBank/DDBJ databases">
        <title>Depth-based differentiation of microbial function through sediment-hosted aquifers and enrichment of novel symbionts in the deep terrestrial subsurface.</title>
        <authorList>
            <person name="Probst A.J."/>
            <person name="Ladd B."/>
            <person name="Jarett J.K."/>
            <person name="Geller-Mcgrath D.E."/>
            <person name="Sieber C.M.K."/>
            <person name="Emerson J.B."/>
            <person name="Anantharaman K."/>
            <person name="Thomas B.C."/>
            <person name="Malmstrom R."/>
            <person name="Stieglmeier M."/>
            <person name="Klingl A."/>
            <person name="Woyke T."/>
            <person name="Ryan C.M."/>
            <person name="Banfield J.F."/>
        </authorList>
    </citation>
    <scope>NUCLEOTIDE SEQUENCE [LARGE SCALE GENOMIC DNA]</scope>
</reference>
<dbReference type="Proteomes" id="UP000228711">
    <property type="component" value="Unassembled WGS sequence"/>
</dbReference>
<feature type="chain" id="PRO_5013816430" evidence="1">
    <location>
        <begin position="24"/>
        <end position="210"/>
    </location>
</feature>
<sequence>MKRILTFTLVLAVLVALPFSIHAKEWSTVGTNPTTTSIVETMKKMDFDTAVVRFVQQNFPDTTYVMKGMIFNQASQGDAKIQNNVTIGFDSTKALVWRTGDLDVYYVLECNNVLWKAACTESQTIAPAPEESPAPVVTPATTNDAGSFFADWFTKLLKIGLGALLARGTYRSSAPTLESSPAWVGVDDNGCYSSCTTGSNNSYCPAGSAD</sequence>
<organism evidence="2 3">
    <name type="scientific">Candidatus Kerfeldbacteria bacterium CG08_land_8_20_14_0_20_42_7</name>
    <dbReference type="NCBI Taxonomy" id="2014245"/>
    <lineage>
        <taxon>Bacteria</taxon>
        <taxon>Candidatus Kerfeldiibacteriota</taxon>
    </lineage>
</organism>
<gene>
    <name evidence="2" type="ORF">COT25_01660</name>
</gene>
<dbReference type="AlphaFoldDB" id="A0A2H0YTD0"/>
<evidence type="ECO:0000313" key="2">
    <source>
        <dbReference type="EMBL" id="PIS41710.1"/>
    </source>
</evidence>
<evidence type="ECO:0000313" key="3">
    <source>
        <dbReference type="Proteomes" id="UP000228711"/>
    </source>
</evidence>
<dbReference type="EMBL" id="PEXV01000062">
    <property type="protein sequence ID" value="PIS41710.1"/>
    <property type="molecule type" value="Genomic_DNA"/>
</dbReference>
<keyword evidence="1" id="KW-0732">Signal</keyword>
<feature type="signal peptide" evidence="1">
    <location>
        <begin position="1"/>
        <end position="23"/>
    </location>
</feature>
<name>A0A2H0YTD0_9BACT</name>
<protein>
    <submittedName>
        <fullName evidence="2">Uncharacterized protein</fullName>
    </submittedName>
</protein>
<proteinExistence type="predicted"/>